<reference evidence="2" key="1">
    <citation type="submission" date="2023-07" db="EMBL/GenBank/DDBJ databases">
        <title>draft genome sequence of fig (Ficus carica).</title>
        <authorList>
            <person name="Takahashi T."/>
            <person name="Nishimura K."/>
        </authorList>
    </citation>
    <scope>NUCLEOTIDE SEQUENCE</scope>
</reference>
<evidence type="ECO:0000313" key="2">
    <source>
        <dbReference type="EMBL" id="GMN33921.1"/>
    </source>
</evidence>
<dbReference type="AlphaFoldDB" id="A0AA88A4F4"/>
<sequence>MGLDSNGNKSVTGRTAMLAKEETQGSGGCWGREGGDGVDRLKRETMVATASLGRRRI</sequence>
<protein>
    <submittedName>
        <fullName evidence="2">Uncharacterized protein</fullName>
    </submittedName>
</protein>
<evidence type="ECO:0000313" key="3">
    <source>
        <dbReference type="Proteomes" id="UP001187192"/>
    </source>
</evidence>
<feature type="compositionally biased region" description="Polar residues" evidence="1">
    <location>
        <begin position="1"/>
        <end position="13"/>
    </location>
</feature>
<keyword evidence="3" id="KW-1185">Reference proteome</keyword>
<comment type="caution">
    <text evidence="2">The sequence shown here is derived from an EMBL/GenBank/DDBJ whole genome shotgun (WGS) entry which is preliminary data.</text>
</comment>
<organism evidence="2 3">
    <name type="scientific">Ficus carica</name>
    <name type="common">Common fig</name>
    <dbReference type="NCBI Taxonomy" id="3494"/>
    <lineage>
        <taxon>Eukaryota</taxon>
        <taxon>Viridiplantae</taxon>
        <taxon>Streptophyta</taxon>
        <taxon>Embryophyta</taxon>
        <taxon>Tracheophyta</taxon>
        <taxon>Spermatophyta</taxon>
        <taxon>Magnoliopsida</taxon>
        <taxon>eudicotyledons</taxon>
        <taxon>Gunneridae</taxon>
        <taxon>Pentapetalae</taxon>
        <taxon>rosids</taxon>
        <taxon>fabids</taxon>
        <taxon>Rosales</taxon>
        <taxon>Moraceae</taxon>
        <taxon>Ficeae</taxon>
        <taxon>Ficus</taxon>
    </lineage>
</organism>
<dbReference type="EMBL" id="BTGU01000004">
    <property type="protein sequence ID" value="GMN33921.1"/>
    <property type="molecule type" value="Genomic_DNA"/>
</dbReference>
<gene>
    <name evidence="2" type="ORF">TIFTF001_004411</name>
</gene>
<dbReference type="Gramene" id="FCD_00016936-RA">
    <property type="protein sequence ID" value="FCD_00016936-RA:cds"/>
    <property type="gene ID" value="FCD_00016936"/>
</dbReference>
<name>A0AA88A4F4_FICCA</name>
<feature type="region of interest" description="Disordered" evidence="1">
    <location>
        <begin position="1"/>
        <end position="37"/>
    </location>
</feature>
<dbReference type="Proteomes" id="UP001187192">
    <property type="component" value="Unassembled WGS sequence"/>
</dbReference>
<proteinExistence type="predicted"/>
<accession>A0AA88A4F4</accession>
<evidence type="ECO:0000256" key="1">
    <source>
        <dbReference type="SAM" id="MobiDB-lite"/>
    </source>
</evidence>